<gene>
    <name evidence="1" type="ORF">BP00DRAFT_83645</name>
</gene>
<keyword evidence="2" id="KW-1185">Reference proteome</keyword>
<dbReference type="EMBL" id="KZ825478">
    <property type="protein sequence ID" value="PYI34136.1"/>
    <property type="molecule type" value="Genomic_DNA"/>
</dbReference>
<proteinExistence type="predicted"/>
<protein>
    <submittedName>
        <fullName evidence="1">Uncharacterized protein</fullName>
    </submittedName>
</protein>
<evidence type="ECO:0000313" key="1">
    <source>
        <dbReference type="EMBL" id="PYI34136.1"/>
    </source>
</evidence>
<dbReference type="AlphaFoldDB" id="A0A2V5JE72"/>
<reference evidence="1 2" key="1">
    <citation type="submission" date="2018-02" db="EMBL/GenBank/DDBJ databases">
        <title>The genomes of Aspergillus section Nigri reveals drivers in fungal speciation.</title>
        <authorList>
            <consortium name="DOE Joint Genome Institute"/>
            <person name="Vesth T.C."/>
            <person name="Nybo J."/>
            <person name="Theobald S."/>
            <person name="Brandl J."/>
            <person name="Frisvad J.C."/>
            <person name="Nielsen K.F."/>
            <person name="Lyhne E.K."/>
            <person name="Kogle M.E."/>
            <person name="Kuo A."/>
            <person name="Riley R."/>
            <person name="Clum A."/>
            <person name="Nolan M."/>
            <person name="Lipzen A."/>
            <person name="Salamov A."/>
            <person name="Henrissat B."/>
            <person name="Wiebenga A."/>
            <person name="De vries R.P."/>
            <person name="Grigoriev I.V."/>
            <person name="Mortensen U.H."/>
            <person name="Andersen M.R."/>
            <person name="Baker S.E."/>
        </authorList>
    </citation>
    <scope>NUCLEOTIDE SEQUENCE [LARGE SCALE GENOMIC DNA]</scope>
    <source>
        <strain evidence="1 2">CBS 114.80</strain>
    </source>
</reference>
<evidence type="ECO:0000313" key="2">
    <source>
        <dbReference type="Proteomes" id="UP000248817"/>
    </source>
</evidence>
<organism evidence="1 2">
    <name type="scientific">Aspergillus indologenus CBS 114.80</name>
    <dbReference type="NCBI Taxonomy" id="1450541"/>
    <lineage>
        <taxon>Eukaryota</taxon>
        <taxon>Fungi</taxon>
        <taxon>Dikarya</taxon>
        <taxon>Ascomycota</taxon>
        <taxon>Pezizomycotina</taxon>
        <taxon>Eurotiomycetes</taxon>
        <taxon>Eurotiomycetidae</taxon>
        <taxon>Eurotiales</taxon>
        <taxon>Aspergillaceae</taxon>
        <taxon>Aspergillus</taxon>
        <taxon>Aspergillus subgen. Circumdati</taxon>
    </lineage>
</organism>
<dbReference type="Proteomes" id="UP000248817">
    <property type="component" value="Unassembled WGS sequence"/>
</dbReference>
<accession>A0A2V5JE72</accession>
<sequence length="168" mass="18953">MHRHESWFISNCTTSYMRRYCTLLRTSPIPSRLPFSHTNAERNPLCPACTPPASLVPPPALARPTQGRQPSREISTRPPLDCFSIEPFILTLPIRGRPDQPLWRAPILPLEPTMHRGWMDMSNSWAQRRILPIYSCSLSAQPARSPTSQGPTTLSPSTLVSTLHMMII</sequence>
<name>A0A2V5JE72_9EURO</name>